<keyword evidence="2" id="KW-1185">Reference proteome</keyword>
<feature type="compositionally biased region" description="Acidic residues" evidence="1">
    <location>
        <begin position="49"/>
        <end position="63"/>
    </location>
</feature>
<feature type="region of interest" description="Disordered" evidence="1">
    <location>
        <begin position="24"/>
        <end position="82"/>
    </location>
</feature>
<proteinExistence type="predicted"/>
<evidence type="ECO:0000313" key="4">
    <source>
        <dbReference type="RefSeq" id="XP_019641955.1"/>
    </source>
</evidence>
<feature type="compositionally biased region" description="Polar residues" evidence="1">
    <location>
        <begin position="145"/>
        <end position="159"/>
    </location>
</feature>
<dbReference type="OrthoDB" id="10065076at2759"/>
<dbReference type="Pfam" id="PF15238">
    <property type="entry name" value="TEADIR3"/>
    <property type="match status" value="1"/>
</dbReference>
<protein>
    <submittedName>
        <fullName evidence="3 4">Uncharacterized protein LOC109483390</fullName>
    </submittedName>
</protein>
<evidence type="ECO:0000256" key="1">
    <source>
        <dbReference type="SAM" id="MobiDB-lite"/>
    </source>
</evidence>
<dbReference type="RefSeq" id="XP_019641955.1">
    <property type="nucleotide sequence ID" value="XM_019786396.1"/>
</dbReference>
<feature type="region of interest" description="Disordered" evidence="1">
    <location>
        <begin position="261"/>
        <end position="291"/>
    </location>
</feature>
<feature type="region of interest" description="Disordered" evidence="1">
    <location>
        <begin position="145"/>
        <end position="171"/>
    </location>
</feature>
<dbReference type="InterPro" id="IPR053819">
    <property type="entry name" value="TEADIR3_omega_loop"/>
</dbReference>
<gene>
    <name evidence="3 4" type="primary">LOC109483390</name>
</gene>
<name>A0A6P5A6R8_BRABE</name>
<dbReference type="AlphaFoldDB" id="A0A6P5A6R8"/>
<reference evidence="3 4" key="1">
    <citation type="submission" date="2025-04" db="UniProtKB">
        <authorList>
            <consortium name="RefSeq"/>
        </authorList>
    </citation>
    <scope>IDENTIFICATION</scope>
    <source>
        <tissue evidence="3 4">Gonad</tissue>
    </source>
</reference>
<feature type="compositionally biased region" description="Basic and acidic residues" evidence="1">
    <location>
        <begin position="28"/>
        <end position="48"/>
    </location>
</feature>
<dbReference type="GeneID" id="109483390"/>
<organism evidence="2 3">
    <name type="scientific">Branchiostoma belcheri</name>
    <name type="common">Amphioxus</name>
    <dbReference type="NCBI Taxonomy" id="7741"/>
    <lineage>
        <taxon>Eukaryota</taxon>
        <taxon>Metazoa</taxon>
        <taxon>Chordata</taxon>
        <taxon>Cephalochordata</taxon>
        <taxon>Leptocardii</taxon>
        <taxon>Amphioxiformes</taxon>
        <taxon>Branchiostomatidae</taxon>
        <taxon>Branchiostoma</taxon>
    </lineage>
</organism>
<dbReference type="RefSeq" id="XP_019641954.1">
    <property type="nucleotide sequence ID" value="XM_019786395.1"/>
</dbReference>
<dbReference type="KEGG" id="bbel:109483390"/>
<sequence>MAVCLLQPLGYSTQHENMATGTVVKAGADGKDDHTRRRFSDAPMHDVTESEEEDEELEDDDIDNVSTYTGEDAESPRSEMLAEPACDMTKQLLDFAEAVNNDIQKYFGRKKNDPDSCDIYEDRFTSGKSGRELYYADLLRIAQNGDSADSGTAKSNSQQTRKDGGSDGVYKKGGTLGPLQDLFEFGLKKHIVENKLIKSSKKLKRLKLDTRLEDIVPMQKRKLPDSFFKEPYARVSDGRVSLVNSSTPDFSDLLATWTEVGGSEVSGEGESSSPEDMSVDTAENSPIERLA</sequence>
<feature type="compositionally biased region" description="Low complexity" evidence="1">
    <location>
        <begin position="261"/>
        <end position="272"/>
    </location>
</feature>
<accession>A0A6P5A6R8</accession>
<dbReference type="Proteomes" id="UP000515135">
    <property type="component" value="Unplaced"/>
</dbReference>
<evidence type="ECO:0000313" key="3">
    <source>
        <dbReference type="RefSeq" id="XP_019641954.1"/>
    </source>
</evidence>
<evidence type="ECO:0000313" key="2">
    <source>
        <dbReference type="Proteomes" id="UP000515135"/>
    </source>
</evidence>